<dbReference type="InParanoid" id="D0NRN7"/>
<evidence type="ECO:0000313" key="2">
    <source>
        <dbReference type="Proteomes" id="UP000006643"/>
    </source>
</evidence>
<reference evidence="2" key="1">
    <citation type="journal article" date="2009" name="Nature">
        <title>Genome sequence and analysis of the Irish potato famine pathogen Phytophthora infestans.</title>
        <authorList>
            <consortium name="The Broad Institute Genome Sequencing Platform"/>
            <person name="Haas B.J."/>
            <person name="Kamoun S."/>
            <person name="Zody M.C."/>
            <person name="Jiang R.H."/>
            <person name="Handsaker R.E."/>
            <person name="Cano L.M."/>
            <person name="Grabherr M."/>
            <person name="Kodira C.D."/>
            <person name="Raffaele S."/>
            <person name="Torto-Alalibo T."/>
            <person name="Bozkurt T.O."/>
            <person name="Ah-Fong A.M."/>
            <person name="Alvarado L."/>
            <person name="Anderson V.L."/>
            <person name="Armstrong M.R."/>
            <person name="Avrova A."/>
            <person name="Baxter L."/>
            <person name="Beynon J."/>
            <person name="Boevink P.C."/>
            <person name="Bollmann S.R."/>
            <person name="Bos J.I."/>
            <person name="Bulone V."/>
            <person name="Cai G."/>
            <person name="Cakir C."/>
            <person name="Carrington J.C."/>
            <person name="Chawner M."/>
            <person name="Conti L."/>
            <person name="Costanzo S."/>
            <person name="Ewan R."/>
            <person name="Fahlgren N."/>
            <person name="Fischbach M.A."/>
            <person name="Fugelstad J."/>
            <person name="Gilroy E.M."/>
            <person name="Gnerre S."/>
            <person name="Green P.J."/>
            <person name="Grenville-Briggs L.J."/>
            <person name="Griffith J."/>
            <person name="Grunwald N.J."/>
            <person name="Horn K."/>
            <person name="Horner N.R."/>
            <person name="Hu C.H."/>
            <person name="Huitema E."/>
            <person name="Jeong D.H."/>
            <person name="Jones A.M."/>
            <person name="Jones J.D."/>
            <person name="Jones R.W."/>
            <person name="Karlsson E.K."/>
            <person name="Kunjeti S.G."/>
            <person name="Lamour K."/>
            <person name="Liu Z."/>
            <person name="Ma L."/>
            <person name="Maclean D."/>
            <person name="Chibucos M.C."/>
            <person name="McDonald H."/>
            <person name="McWalters J."/>
            <person name="Meijer H.J."/>
            <person name="Morgan W."/>
            <person name="Morris P.F."/>
            <person name="Munro C.A."/>
            <person name="O'Neill K."/>
            <person name="Ospina-Giraldo M."/>
            <person name="Pinzon A."/>
            <person name="Pritchard L."/>
            <person name="Ramsahoye B."/>
            <person name="Ren Q."/>
            <person name="Restrepo S."/>
            <person name="Roy S."/>
            <person name="Sadanandom A."/>
            <person name="Savidor A."/>
            <person name="Schornack S."/>
            <person name="Schwartz D.C."/>
            <person name="Schumann U.D."/>
            <person name="Schwessinger B."/>
            <person name="Seyer L."/>
            <person name="Sharpe T."/>
            <person name="Silvar C."/>
            <person name="Song J."/>
            <person name="Studholme D.J."/>
            <person name="Sykes S."/>
            <person name="Thines M."/>
            <person name="van de Vondervoort P.J."/>
            <person name="Phuntumart V."/>
            <person name="Wawra S."/>
            <person name="Weide R."/>
            <person name="Win J."/>
            <person name="Young C."/>
            <person name="Zhou S."/>
            <person name="Fry W."/>
            <person name="Meyers B.C."/>
            <person name="van West P."/>
            <person name="Ristaino J."/>
            <person name="Govers F."/>
            <person name="Birch P.R."/>
            <person name="Whisson S.C."/>
            <person name="Judelson H.S."/>
            <person name="Nusbaum C."/>
        </authorList>
    </citation>
    <scope>NUCLEOTIDE SEQUENCE [LARGE SCALE GENOMIC DNA]</scope>
    <source>
        <strain evidence="2">T30-4</strain>
    </source>
</reference>
<dbReference type="EMBL" id="DS028155">
    <property type="protein sequence ID" value="EEY63387.1"/>
    <property type="molecule type" value="Genomic_DNA"/>
</dbReference>
<protein>
    <submittedName>
        <fullName evidence="1">Uncharacterized protein</fullName>
    </submittedName>
</protein>
<dbReference type="HOGENOM" id="CLU_2727705_0_0_1"/>
<dbReference type="Proteomes" id="UP000006643">
    <property type="component" value="Unassembled WGS sequence"/>
</dbReference>
<keyword evidence="2" id="KW-1185">Reference proteome</keyword>
<name>D0NRN7_PHYIT</name>
<sequence>MPNAAEDKVEKDAIATAAVAVAATTVSATPGSSATTATIPTPLHNRIMKQRMAMSFILVALSEKPAFWSATY</sequence>
<dbReference type="RefSeq" id="XP_002898272.1">
    <property type="nucleotide sequence ID" value="XM_002898226.1"/>
</dbReference>
<proteinExistence type="predicted"/>
<evidence type="ECO:0000313" key="1">
    <source>
        <dbReference type="EMBL" id="EEY63387.1"/>
    </source>
</evidence>
<gene>
    <name evidence="1" type="ORF">PITG_15102</name>
</gene>
<accession>D0NRN7</accession>
<organism evidence="1 2">
    <name type="scientific">Phytophthora infestans (strain T30-4)</name>
    <name type="common">Potato late blight agent</name>
    <dbReference type="NCBI Taxonomy" id="403677"/>
    <lineage>
        <taxon>Eukaryota</taxon>
        <taxon>Sar</taxon>
        <taxon>Stramenopiles</taxon>
        <taxon>Oomycota</taxon>
        <taxon>Peronosporomycetes</taxon>
        <taxon>Peronosporales</taxon>
        <taxon>Peronosporaceae</taxon>
        <taxon>Phytophthora</taxon>
    </lineage>
</organism>
<dbReference type="VEuPathDB" id="FungiDB:PITG_15102"/>
<dbReference type="AlphaFoldDB" id="D0NRN7"/>
<dbReference type="KEGG" id="pif:PITG_15102"/>
<dbReference type="GeneID" id="9475991"/>